<dbReference type="SUPFAM" id="SSF52540">
    <property type="entry name" value="P-loop containing nucleoside triphosphate hydrolases"/>
    <property type="match status" value="2"/>
</dbReference>
<dbReference type="OrthoDB" id="693153at2759"/>
<dbReference type="Proteomes" id="UP000324897">
    <property type="component" value="Chromosome 3"/>
</dbReference>
<dbReference type="GO" id="GO:0098542">
    <property type="term" value="P:defense response to other organism"/>
    <property type="evidence" value="ECO:0007669"/>
    <property type="project" value="TreeGrafter"/>
</dbReference>
<dbReference type="Gramene" id="TVU10974">
    <property type="protein sequence ID" value="TVU10974"/>
    <property type="gene ID" value="EJB05_44532"/>
</dbReference>
<dbReference type="InterPro" id="IPR044974">
    <property type="entry name" value="Disease_R_plants"/>
</dbReference>
<dbReference type="InterPro" id="IPR058922">
    <property type="entry name" value="WHD_DRP"/>
</dbReference>
<comment type="caution">
    <text evidence="7">The sequence shown here is derived from an EMBL/GenBank/DDBJ whole genome shotgun (WGS) entry which is preliminary data.</text>
</comment>
<evidence type="ECO:0000259" key="4">
    <source>
        <dbReference type="Pfam" id="PF00931"/>
    </source>
</evidence>
<dbReference type="GO" id="GO:0043531">
    <property type="term" value="F:ADP binding"/>
    <property type="evidence" value="ECO:0007669"/>
    <property type="project" value="InterPro"/>
</dbReference>
<dbReference type="InterPro" id="IPR032675">
    <property type="entry name" value="LRR_dom_sf"/>
</dbReference>
<dbReference type="EMBL" id="RWGY01000039">
    <property type="protein sequence ID" value="TVU10974.1"/>
    <property type="molecule type" value="Genomic_DNA"/>
</dbReference>
<dbReference type="InterPro" id="IPR027417">
    <property type="entry name" value="P-loop_NTPase"/>
</dbReference>
<evidence type="ECO:0000313" key="8">
    <source>
        <dbReference type="Proteomes" id="UP000324897"/>
    </source>
</evidence>
<dbReference type="Pfam" id="PF23559">
    <property type="entry name" value="WHD_DRP"/>
    <property type="match status" value="1"/>
</dbReference>
<gene>
    <name evidence="7" type="ORF">EJB05_44532</name>
</gene>
<feature type="domain" description="NB-ARC" evidence="4">
    <location>
        <begin position="252"/>
        <end position="423"/>
    </location>
</feature>
<feature type="domain" description="Disease resistance protein winged helix" evidence="5">
    <location>
        <begin position="519"/>
        <end position="590"/>
    </location>
</feature>
<dbReference type="SUPFAM" id="SSF52047">
    <property type="entry name" value="RNI-like"/>
    <property type="match status" value="1"/>
</dbReference>
<evidence type="ECO:0000256" key="1">
    <source>
        <dbReference type="ARBA" id="ARBA00022737"/>
    </source>
</evidence>
<sequence length="974" mass="110920">MSSAAASSHRPPPSEPPVLDLPLLLPPAATGASSFNILTEESKQRDVLTKLLLTKEGSLELQVISVWATGAGRGAPSTVVRKAYDDPRIWISFKCRAYVKLARPFNLHEFIRSLLDQFYANSSEEQHGAISRADVLKRMKAAVAADEDLVQEFMEQMDKQKFLIVLQDLSSMAEWAAIRKYLPDRSKGSRIVVCTQEFEVASFCTGLPYIQWFSADHSLQIFFKKDLQSDVDGNPASPGPMDLIGRKSEMLELRDYLSKARFEDLHVVSVWGIAGAGKSALVRGFYREELQQCPTFWHSWVDVRHPFDLREFCQTLLLGFHSHSLEANETIYCDSVAIRDLIKECRNLLENQNCIVVIDDIQSKEEWDLIEAALVSRRSKSIVIVITNEASIALHCADRKELVFNVKSLQFESAIDLFKQEVQRIHPTFTSDAIDNDDVLKQLISKCGGLPRVIVAASDFLFHISMERIKRARMMNMEFMHNLESRPEFSCLRDLFTWMRSYFRTCPDLLRPCIFYLSIFSKSQAFRRRRLVMRWVAEGYSKDSGNSTADKNGEDIFSNLIKLSMIQPPEQTVNTQNRMVKCKVNAFFHEYIISRPNQENVSFALEVLTLDGSCRQITGRTGRHLVIEESWVRNRIVFESIDLTRLRSLTVFGKWESFFISNNMKVLRVLDLENASDVTDKDLEKMVKLLSRLKFLSLRRCCKIFHLPKSLDGLRQLQILDVRHTSIITLQASITKLKRLQYVRAGSTAIVSVVPPLQIGKLTLLHTLGVIDVSGKRGKNILKELRNLTQLRKLGVSGVEKKNSQKLICAISSLVQLESLSVWLSKDDEGCLEDTSFSPPNSLQSLKLYGLVGKLPKWIEGLDHLRKMHLETKQLSEENLEPLRYLKELSIIRLSPVGGQLHLSVIFEGQEVHCYKAVKVLEISYSSRLDVTFGTRSMQNLELLQLKGSHDEIVLQELRGRLAVLPKKPDLKLL</sequence>
<proteinExistence type="predicted"/>
<reference evidence="7 8" key="1">
    <citation type="journal article" date="2019" name="Sci. Rep.">
        <title>A high-quality genome of Eragrostis curvula grass provides insights into Poaceae evolution and supports new strategies to enhance forage quality.</title>
        <authorList>
            <person name="Carballo J."/>
            <person name="Santos B.A.C.M."/>
            <person name="Zappacosta D."/>
            <person name="Garbus I."/>
            <person name="Selva J.P."/>
            <person name="Gallo C.A."/>
            <person name="Diaz A."/>
            <person name="Albertini E."/>
            <person name="Caccamo M."/>
            <person name="Echenique V."/>
        </authorList>
    </citation>
    <scope>NUCLEOTIDE SEQUENCE [LARGE SCALE GENOMIC DNA]</scope>
    <source>
        <strain evidence="8">cv. Victoria</strain>
        <tissue evidence="7">Leaf</tissue>
    </source>
</reference>
<protein>
    <recommendedName>
        <fullName evidence="9">NB-ARC domain-containing protein</fullName>
    </recommendedName>
</protein>
<evidence type="ECO:0000259" key="6">
    <source>
        <dbReference type="Pfam" id="PF23598"/>
    </source>
</evidence>
<dbReference type="Gene3D" id="3.80.10.10">
    <property type="entry name" value="Ribonuclease Inhibitor"/>
    <property type="match status" value="1"/>
</dbReference>
<feature type="non-terminal residue" evidence="7">
    <location>
        <position position="1"/>
    </location>
</feature>
<evidence type="ECO:0000256" key="2">
    <source>
        <dbReference type="ARBA" id="ARBA00022821"/>
    </source>
</evidence>
<dbReference type="AlphaFoldDB" id="A0A5J9TI65"/>
<organism evidence="7 8">
    <name type="scientific">Eragrostis curvula</name>
    <name type="common">weeping love grass</name>
    <dbReference type="NCBI Taxonomy" id="38414"/>
    <lineage>
        <taxon>Eukaryota</taxon>
        <taxon>Viridiplantae</taxon>
        <taxon>Streptophyta</taxon>
        <taxon>Embryophyta</taxon>
        <taxon>Tracheophyta</taxon>
        <taxon>Spermatophyta</taxon>
        <taxon>Magnoliopsida</taxon>
        <taxon>Liliopsida</taxon>
        <taxon>Poales</taxon>
        <taxon>Poaceae</taxon>
        <taxon>PACMAD clade</taxon>
        <taxon>Chloridoideae</taxon>
        <taxon>Eragrostideae</taxon>
        <taxon>Eragrostidinae</taxon>
        <taxon>Eragrostis</taxon>
    </lineage>
</organism>
<dbReference type="PRINTS" id="PR00364">
    <property type="entry name" value="DISEASERSIST"/>
</dbReference>
<feature type="region of interest" description="Disordered" evidence="3">
    <location>
        <begin position="1"/>
        <end position="20"/>
    </location>
</feature>
<feature type="domain" description="Disease resistance R13L4/SHOC-2-like LRR" evidence="6">
    <location>
        <begin position="646"/>
        <end position="948"/>
    </location>
</feature>
<name>A0A5J9TI65_9POAL</name>
<keyword evidence="2" id="KW-0611">Plant defense</keyword>
<evidence type="ECO:0000259" key="5">
    <source>
        <dbReference type="Pfam" id="PF23559"/>
    </source>
</evidence>
<feature type="domain" description="NB-ARC" evidence="4">
    <location>
        <begin position="56"/>
        <end position="228"/>
    </location>
</feature>
<evidence type="ECO:0000256" key="3">
    <source>
        <dbReference type="SAM" id="MobiDB-lite"/>
    </source>
</evidence>
<accession>A0A5J9TI65</accession>
<evidence type="ECO:0008006" key="9">
    <source>
        <dbReference type="Google" id="ProtNLM"/>
    </source>
</evidence>
<evidence type="ECO:0000313" key="7">
    <source>
        <dbReference type="EMBL" id="TVU10974.1"/>
    </source>
</evidence>
<dbReference type="PANTHER" id="PTHR23155">
    <property type="entry name" value="DISEASE RESISTANCE PROTEIN RP"/>
    <property type="match status" value="1"/>
</dbReference>
<dbReference type="InterPro" id="IPR002182">
    <property type="entry name" value="NB-ARC"/>
</dbReference>
<dbReference type="Pfam" id="PF23598">
    <property type="entry name" value="LRR_14"/>
    <property type="match status" value="1"/>
</dbReference>
<dbReference type="InterPro" id="IPR055414">
    <property type="entry name" value="LRR_R13L4/SHOC2-like"/>
</dbReference>
<keyword evidence="8" id="KW-1185">Reference proteome</keyword>
<keyword evidence="1" id="KW-0677">Repeat</keyword>
<dbReference type="Gene3D" id="3.40.50.300">
    <property type="entry name" value="P-loop containing nucleotide triphosphate hydrolases"/>
    <property type="match status" value="2"/>
</dbReference>
<dbReference type="PANTHER" id="PTHR23155:SF1135">
    <property type="entry name" value="OS08G0246300 PROTEIN"/>
    <property type="match status" value="1"/>
</dbReference>
<dbReference type="Pfam" id="PF00931">
    <property type="entry name" value="NB-ARC"/>
    <property type="match status" value="2"/>
</dbReference>